<accession>A0AAE3SV82</accession>
<dbReference type="RefSeq" id="WP_306412228.1">
    <property type="nucleotide sequence ID" value="NZ_JANFPI010000004.1"/>
</dbReference>
<evidence type="ECO:0000313" key="2">
    <source>
        <dbReference type="EMBL" id="MCX8997912.1"/>
    </source>
</evidence>
<protein>
    <submittedName>
        <fullName evidence="2">Uncharacterized protein</fullName>
    </submittedName>
</protein>
<gene>
    <name evidence="2" type="ORF">NOF55_12450</name>
</gene>
<keyword evidence="3" id="KW-1185">Reference proteome</keyword>
<reference evidence="2" key="1">
    <citation type="submission" date="2022-07" db="EMBL/GenBank/DDBJ databases">
        <title>Ectorhizobium quercum gen.nov., sp. nov.</title>
        <authorList>
            <person name="Ma T."/>
            <person name="Li Y."/>
        </authorList>
    </citation>
    <scope>NUCLEOTIDE SEQUENCE</scope>
    <source>
        <strain evidence="2">BDR2-2</strain>
    </source>
</reference>
<dbReference type="EMBL" id="JANFPI010000004">
    <property type="protein sequence ID" value="MCX8997912.1"/>
    <property type="molecule type" value="Genomic_DNA"/>
</dbReference>
<sequence>MSPIYRTNLEMSLFLISYRLRSQPPFDIARMDRIVEEGRPGEPGARDGLFARLWKRQTGGFMAAEIGGPNAFPSRASTSSFGAGPQEREGWPCPASAL</sequence>
<feature type="region of interest" description="Disordered" evidence="1">
    <location>
        <begin position="65"/>
        <end position="98"/>
    </location>
</feature>
<organism evidence="2 3">
    <name type="scientific">Ectorhizobium quercum</name>
    <dbReference type="NCBI Taxonomy" id="2965071"/>
    <lineage>
        <taxon>Bacteria</taxon>
        <taxon>Pseudomonadati</taxon>
        <taxon>Pseudomonadota</taxon>
        <taxon>Alphaproteobacteria</taxon>
        <taxon>Hyphomicrobiales</taxon>
        <taxon>Rhizobiaceae</taxon>
        <taxon>Ectorhizobium</taxon>
    </lineage>
</organism>
<dbReference type="Proteomes" id="UP001208771">
    <property type="component" value="Unassembled WGS sequence"/>
</dbReference>
<evidence type="ECO:0000256" key="1">
    <source>
        <dbReference type="SAM" id="MobiDB-lite"/>
    </source>
</evidence>
<dbReference type="AlphaFoldDB" id="A0AAE3SV82"/>
<name>A0AAE3SV82_9HYPH</name>
<evidence type="ECO:0000313" key="3">
    <source>
        <dbReference type="Proteomes" id="UP001208771"/>
    </source>
</evidence>
<comment type="caution">
    <text evidence="2">The sequence shown here is derived from an EMBL/GenBank/DDBJ whole genome shotgun (WGS) entry which is preliminary data.</text>
</comment>
<proteinExistence type="predicted"/>